<dbReference type="EMBL" id="CP036433">
    <property type="protein sequence ID" value="QDU96899.1"/>
    <property type="molecule type" value="Genomic_DNA"/>
</dbReference>
<protein>
    <submittedName>
        <fullName evidence="2">Oligopeptide-binding protein OppA</fullName>
    </submittedName>
</protein>
<dbReference type="PIRSF" id="PIRSF002741">
    <property type="entry name" value="MppA"/>
    <property type="match status" value="1"/>
</dbReference>
<sequence length="663" mass="74572">MPMSHHLGRTLFPYLALAGAIASIGWAMSFAQRPPADFTFNNGDEVKTLDPPKSTGQPEGRILRSLFEGLLSERPPAGAKPDASGNLEMTPQPAAASAYTISEDGRTYTFTMRQGAKWSNGDPVTADDFVFSWRRMLHPYTGSQYAYQLYYIEGAEDFTNSKIEVGSRVEIEIDAPGPSPKPTIHGVVLKILKPAQPKYEKYSDKAKEEKAKEKSEADWKERFVYQISVKPQTKQGVDWEAPGKTVAYTKAQPGAELPVEGPVERCTFILLDFDTLVGIRAPNPETLVVTLKEPTPYFANLVAFYPLFPVNRRCVEAHGDHWTDVDKIVTNGPYLLQGRRIRDHIRMVKNPTYWDAENVQVEVVDALPVQSETTSLNMYLNDQLDWTTTVPLAVLPKLKTREDFYASPMLGTYFYRVNVTKAPFNNREKVEFDGEQVEKGVLIRRALNASINKQQIVDYVTRAGQPPSRTFTPPVLPGYDPPQCGEYDLALAKRMLKAAGFDGGSGLPKLELLFNTADSHRSVAEVIQRNWAQIGVQAQLRNVEWAQYLALVQSKDYSIARAGWIGDYPDPMTFLDMFVTDGANNETGWSNPEYDRLIASAKSEPDTKKRLQMLYDAERILMDELPVIPLYTYVTINMVKPYVKGFAPHNQDTHPLPLIWIEK</sequence>
<dbReference type="GO" id="GO:0030288">
    <property type="term" value="C:outer membrane-bounded periplasmic space"/>
    <property type="evidence" value="ECO:0007669"/>
    <property type="project" value="UniProtKB-ARBA"/>
</dbReference>
<feature type="domain" description="Solute-binding protein family 5" evidence="1">
    <location>
        <begin position="90"/>
        <end position="209"/>
    </location>
</feature>
<organism evidence="2 3">
    <name type="scientific">Lignipirellula cremea</name>
    <dbReference type="NCBI Taxonomy" id="2528010"/>
    <lineage>
        <taxon>Bacteria</taxon>
        <taxon>Pseudomonadati</taxon>
        <taxon>Planctomycetota</taxon>
        <taxon>Planctomycetia</taxon>
        <taxon>Pirellulales</taxon>
        <taxon>Pirellulaceae</taxon>
        <taxon>Lignipirellula</taxon>
    </lineage>
</organism>
<evidence type="ECO:0000313" key="3">
    <source>
        <dbReference type="Proteomes" id="UP000317648"/>
    </source>
</evidence>
<dbReference type="CDD" id="cd08504">
    <property type="entry name" value="PBP2_OppA"/>
    <property type="match status" value="1"/>
</dbReference>
<dbReference type="GO" id="GO:1904680">
    <property type="term" value="F:peptide transmembrane transporter activity"/>
    <property type="evidence" value="ECO:0007669"/>
    <property type="project" value="TreeGrafter"/>
</dbReference>
<dbReference type="OrthoDB" id="9801912at2"/>
<dbReference type="KEGG" id="lcre:Pla8534_47210"/>
<dbReference type="GO" id="GO:0043190">
    <property type="term" value="C:ATP-binding cassette (ABC) transporter complex"/>
    <property type="evidence" value="ECO:0007669"/>
    <property type="project" value="InterPro"/>
</dbReference>
<dbReference type="InterPro" id="IPR030678">
    <property type="entry name" value="Peptide/Ni-bd"/>
</dbReference>
<evidence type="ECO:0000313" key="2">
    <source>
        <dbReference type="EMBL" id="QDU96899.1"/>
    </source>
</evidence>
<dbReference type="AlphaFoldDB" id="A0A518DYI0"/>
<dbReference type="Pfam" id="PF00496">
    <property type="entry name" value="SBP_bac_5"/>
    <property type="match status" value="2"/>
</dbReference>
<dbReference type="Gene3D" id="3.10.105.10">
    <property type="entry name" value="Dipeptide-binding Protein, Domain 3"/>
    <property type="match status" value="1"/>
</dbReference>
<evidence type="ECO:0000259" key="1">
    <source>
        <dbReference type="Pfam" id="PF00496"/>
    </source>
</evidence>
<keyword evidence="3" id="KW-1185">Reference proteome</keyword>
<accession>A0A518DYI0</accession>
<dbReference type="GO" id="GO:0015833">
    <property type="term" value="P:peptide transport"/>
    <property type="evidence" value="ECO:0007669"/>
    <property type="project" value="TreeGrafter"/>
</dbReference>
<dbReference type="Gene3D" id="3.90.76.10">
    <property type="entry name" value="Dipeptide-binding Protein, Domain 1"/>
    <property type="match status" value="1"/>
</dbReference>
<dbReference type="Gene3D" id="3.40.190.10">
    <property type="entry name" value="Periplasmic binding protein-like II"/>
    <property type="match status" value="2"/>
</dbReference>
<dbReference type="PANTHER" id="PTHR30290:SF83">
    <property type="entry name" value="ABC TRANSPORTER SUBSTRATE-BINDING PROTEIN"/>
    <property type="match status" value="1"/>
</dbReference>
<feature type="domain" description="Solute-binding protein family 5" evidence="1">
    <location>
        <begin position="273"/>
        <end position="585"/>
    </location>
</feature>
<dbReference type="PANTHER" id="PTHR30290">
    <property type="entry name" value="PERIPLASMIC BINDING COMPONENT OF ABC TRANSPORTER"/>
    <property type="match status" value="1"/>
</dbReference>
<name>A0A518DYI0_9BACT</name>
<dbReference type="Proteomes" id="UP000317648">
    <property type="component" value="Chromosome"/>
</dbReference>
<gene>
    <name evidence="2" type="primary">oppA</name>
    <name evidence="2" type="ORF">Pla8534_47210</name>
</gene>
<dbReference type="SUPFAM" id="SSF53850">
    <property type="entry name" value="Periplasmic binding protein-like II"/>
    <property type="match status" value="1"/>
</dbReference>
<reference evidence="2 3" key="1">
    <citation type="submission" date="2019-02" db="EMBL/GenBank/DDBJ databases">
        <title>Deep-cultivation of Planctomycetes and their phenomic and genomic characterization uncovers novel biology.</title>
        <authorList>
            <person name="Wiegand S."/>
            <person name="Jogler M."/>
            <person name="Boedeker C."/>
            <person name="Pinto D."/>
            <person name="Vollmers J."/>
            <person name="Rivas-Marin E."/>
            <person name="Kohn T."/>
            <person name="Peeters S.H."/>
            <person name="Heuer A."/>
            <person name="Rast P."/>
            <person name="Oberbeckmann S."/>
            <person name="Bunk B."/>
            <person name="Jeske O."/>
            <person name="Meyerdierks A."/>
            <person name="Storesund J.E."/>
            <person name="Kallscheuer N."/>
            <person name="Luecker S."/>
            <person name="Lage O.M."/>
            <person name="Pohl T."/>
            <person name="Merkel B.J."/>
            <person name="Hornburger P."/>
            <person name="Mueller R.-W."/>
            <person name="Bruemmer F."/>
            <person name="Labrenz M."/>
            <person name="Spormann A.M."/>
            <person name="Op den Camp H."/>
            <person name="Overmann J."/>
            <person name="Amann R."/>
            <person name="Jetten M.S.M."/>
            <person name="Mascher T."/>
            <person name="Medema M.H."/>
            <person name="Devos D.P."/>
            <person name="Kaster A.-K."/>
            <person name="Ovreas L."/>
            <person name="Rohde M."/>
            <person name="Galperin M.Y."/>
            <person name="Jogler C."/>
        </authorList>
    </citation>
    <scope>NUCLEOTIDE SEQUENCE [LARGE SCALE GENOMIC DNA]</scope>
    <source>
        <strain evidence="2 3">Pla85_3_4</strain>
    </source>
</reference>
<proteinExistence type="predicted"/>
<dbReference type="InterPro" id="IPR000914">
    <property type="entry name" value="SBP_5_dom"/>
</dbReference>
<dbReference type="InterPro" id="IPR039424">
    <property type="entry name" value="SBP_5"/>
</dbReference>